<protein>
    <submittedName>
        <fullName evidence="1">Uncharacterized protein</fullName>
    </submittedName>
</protein>
<reference evidence="2" key="1">
    <citation type="submission" date="2020-12" db="EMBL/GenBank/DDBJ databases">
        <title>Hymenobacter sp.</title>
        <authorList>
            <person name="Kim M.K."/>
        </authorList>
    </citation>
    <scope>NUCLEOTIDE SEQUENCE [LARGE SCALE GENOMIC DNA]</scope>
    <source>
        <strain evidence="2">BT325</strain>
    </source>
</reference>
<proteinExistence type="predicted"/>
<accession>A0ABS0XYF2</accession>
<organism evidence="1 2">
    <name type="scientific">Microvirga splendida</name>
    <dbReference type="NCBI Taxonomy" id="2795727"/>
    <lineage>
        <taxon>Bacteria</taxon>
        <taxon>Pseudomonadati</taxon>
        <taxon>Pseudomonadota</taxon>
        <taxon>Alphaproteobacteria</taxon>
        <taxon>Hyphomicrobiales</taxon>
        <taxon>Methylobacteriaceae</taxon>
        <taxon>Microvirga</taxon>
    </lineage>
</organism>
<dbReference type="EMBL" id="JAELXT010000004">
    <property type="protein sequence ID" value="MBJ6125078.1"/>
    <property type="molecule type" value="Genomic_DNA"/>
</dbReference>
<name>A0ABS0XYF2_9HYPH</name>
<dbReference type="RefSeq" id="WP_199047709.1">
    <property type="nucleotide sequence ID" value="NZ_JAELXT010000004.1"/>
</dbReference>
<dbReference type="Proteomes" id="UP000620670">
    <property type="component" value="Unassembled WGS sequence"/>
</dbReference>
<sequence length="53" mass="5778">MVQIAKQATQDGTFTIYLGDRPIAWSLTSHAADALVERLQAVPATILKAPRLE</sequence>
<gene>
    <name evidence="1" type="ORF">JAO75_06615</name>
</gene>
<comment type="caution">
    <text evidence="1">The sequence shown here is derived from an EMBL/GenBank/DDBJ whole genome shotgun (WGS) entry which is preliminary data.</text>
</comment>
<evidence type="ECO:0000313" key="1">
    <source>
        <dbReference type="EMBL" id="MBJ6125078.1"/>
    </source>
</evidence>
<keyword evidence="2" id="KW-1185">Reference proteome</keyword>
<evidence type="ECO:0000313" key="2">
    <source>
        <dbReference type="Proteomes" id="UP000620670"/>
    </source>
</evidence>